<evidence type="ECO:0000313" key="2">
    <source>
        <dbReference type="EMBL" id="CKU61088.1"/>
    </source>
</evidence>
<dbReference type="AlphaFoldDB" id="A0A655AS70"/>
<evidence type="ECO:0000313" key="3">
    <source>
        <dbReference type="Proteomes" id="UP000050164"/>
    </source>
</evidence>
<dbReference type="EMBL" id="CNFT01002897">
    <property type="protein sequence ID" value="CKU61088.1"/>
    <property type="molecule type" value="Genomic_DNA"/>
</dbReference>
<reference evidence="2 3" key="1">
    <citation type="submission" date="2015-03" db="EMBL/GenBank/DDBJ databases">
        <authorList>
            <consortium name="Pathogen Informatics"/>
        </authorList>
    </citation>
    <scope>NUCLEOTIDE SEQUENCE [LARGE SCALE GENOMIC DNA]</scope>
    <source>
        <strain evidence="2 3">Bir 185</strain>
    </source>
</reference>
<accession>A0A655AS70</accession>
<protein>
    <submittedName>
        <fullName evidence="2">Uncharacterized protein</fullName>
    </submittedName>
</protein>
<dbReference type="Proteomes" id="UP000050164">
    <property type="component" value="Unassembled WGS sequence"/>
</dbReference>
<evidence type="ECO:0000256" key="1">
    <source>
        <dbReference type="SAM" id="MobiDB-lite"/>
    </source>
</evidence>
<sequence length="76" mass="7697">MPARSAQGRVRQSAPAGAGAGKPLLPQHPRSVQTFNNDVAVGLSQSCCQDMQVMSADIVDPAMQPGNLGGALAVAP</sequence>
<organism evidence="2 3">
    <name type="scientific">Mycobacterium tuberculosis</name>
    <dbReference type="NCBI Taxonomy" id="1773"/>
    <lineage>
        <taxon>Bacteria</taxon>
        <taxon>Bacillati</taxon>
        <taxon>Actinomycetota</taxon>
        <taxon>Actinomycetes</taxon>
        <taxon>Mycobacteriales</taxon>
        <taxon>Mycobacteriaceae</taxon>
        <taxon>Mycobacterium</taxon>
        <taxon>Mycobacterium tuberculosis complex</taxon>
    </lineage>
</organism>
<feature type="region of interest" description="Disordered" evidence="1">
    <location>
        <begin position="1"/>
        <end position="31"/>
    </location>
</feature>
<gene>
    <name evidence="2" type="ORF">ERS027659_05252</name>
</gene>
<proteinExistence type="predicted"/>
<name>A0A655AS70_MYCTX</name>
<feature type="compositionally biased region" description="Low complexity" evidence="1">
    <location>
        <begin position="14"/>
        <end position="25"/>
    </location>
</feature>